<dbReference type="PANTHER" id="PTHR10543">
    <property type="entry name" value="BETA-CAROTENE DIOXYGENASE"/>
    <property type="match status" value="1"/>
</dbReference>
<evidence type="ECO:0000313" key="7">
    <source>
        <dbReference type="Proteomes" id="UP000193642"/>
    </source>
</evidence>
<comment type="cofactor">
    <cofactor evidence="5">
        <name>Fe(2+)</name>
        <dbReference type="ChEBI" id="CHEBI:29033"/>
    </cofactor>
    <text evidence="5">Binds 1 Fe(2+) ion per subunit.</text>
</comment>
<keyword evidence="3" id="KW-0560">Oxidoreductase</keyword>
<dbReference type="InterPro" id="IPR004294">
    <property type="entry name" value="Carotenoid_Oase"/>
</dbReference>
<organism evidence="6 7">
    <name type="scientific">Rhizoclosmatium globosum</name>
    <dbReference type="NCBI Taxonomy" id="329046"/>
    <lineage>
        <taxon>Eukaryota</taxon>
        <taxon>Fungi</taxon>
        <taxon>Fungi incertae sedis</taxon>
        <taxon>Chytridiomycota</taxon>
        <taxon>Chytridiomycota incertae sedis</taxon>
        <taxon>Chytridiomycetes</taxon>
        <taxon>Chytridiales</taxon>
        <taxon>Chytriomycetaceae</taxon>
        <taxon>Rhizoclosmatium</taxon>
    </lineage>
</organism>
<gene>
    <name evidence="6" type="ORF">BCR33DRAFT_782784</name>
</gene>
<feature type="binding site" evidence="5">
    <location>
        <position position="178"/>
    </location>
    <ligand>
        <name>Fe cation</name>
        <dbReference type="ChEBI" id="CHEBI:24875"/>
        <note>catalytic</note>
    </ligand>
</feature>
<evidence type="ECO:0000256" key="4">
    <source>
        <dbReference type="ARBA" id="ARBA00023004"/>
    </source>
</evidence>
<reference evidence="6 7" key="1">
    <citation type="submission" date="2016-07" db="EMBL/GenBank/DDBJ databases">
        <title>Pervasive Adenine N6-methylation of Active Genes in Fungi.</title>
        <authorList>
            <consortium name="DOE Joint Genome Institute"/>
            <person name="Mondo S.J."/>
            <person name="Dannebaum R.O."/>
            <person name="Kuo R.C."/>
            <person name="Labutti K."/>
            <person name="Haridas S."/>
            <person name="Kuo A."/>
            <person name="Salamov A."/>
            <person name="Ahrendt S.R."/>
            <person name="Lipzen A."/>
            <person name="Sullivan W."/>
            <person name="Andreopoulos W.B."/>
            <person name="Clum A."/>
            <person name="Lindquist E."/>
            <person name="Daum C."/>
            <person name="Ramamoorthy G.K."/>
            <person name="Gryganskyi A."/>
            <person name="Culley D."/>
            <person name="Magnuson J.K."/>
            <person name="James T.Y."/>
            <person name="O'Malley M.A."/>
            <person name="Stajich J.E."/>
            <person name="Spatafora J.W."/>
            <person name="Visel A."/>
            <person name="Grigoriev I.V."/>
        </authorList>
    </citation>
    <scope>NUCLEOTIDE SEQUENCE [LARGE SCALE GENOMIC DNA]</scope>
    <source>
        <strain evidence="6 7">JEL800</strain>
    </source>
</reference>
<proteinExistence type="inferred from homology"/>
<protein>
    <submittedName>
        <fullName evidence="6">Uncharacterized protein</fullName>
    </submittedName>
</protein>
<dbReference type="GO" id="GO:0010436">
    <property type="term" value="F:carotenoid dioxygenase activity"/>
    <property type="evidence" value="ECO:0007669"/>
    <property type="project" value="TreeGrafter"/>
</dbReference>
<dbReference type="PANTHER" id="PTHR10543:SF24">
    <property type="entry name" value="CAROTENOID ISOMEROOXYGENASE"/>
    <property type="match status" value="1"/>
</dbReference>
<evidence type="ECO:0000256" key="3">
    <source>
        <dbReference type="ARBA" id="ARBA00023002"/>
    </source>
</evidence>
<dbReference type="GO" id="GO:0016121">
    <property type="term" value="P:carotene catabolic process"/>
    <property type="evidence" value="ECO:0007669"/>
    <property type="project" value="TreeGrafter"/>
</dbReference>
<comment type="caution">
    <text evidence="6">The sequence shown here is derived from an EMBL/GenBank/DDBJ whole genome shotgun (WGS) entry which is preliminary data.</text>
</comment>
<evidence type="ECO:0000256" key="2">
    <source>
        <dbReference type="ARBA" id="ARBA00022723"/>
    </source>
</evidence>
<dbReference type="Pfam" id="PF03055">
    <property type="entry name" value="RPE65"/>
    <property type="match status" value="1"/>
</dbReference>
<keyword evidence="4 5" id="KW-0408">Iron</keyword>
<keyword evidence="7" id="KW-1185">Reference proteome</keyword>
<evidence type="ECO:0000313" key="6">
    <source>
        <dbReference type="EMBL" id="ORY47688.1"/>
    </source>
</evidence>
<keyword evidence="2 5" id="KW-0479">Metal-binding</keyword>
<dbReference type="AlphaFoldDB" id="A0A1Y2CKZ0"/>
<dbReference type="Proteomes" id="UP000193642">
    <property type="component" value="Unassembled WGS sequence"/>
</dbReference>
<dbReference type="EMBL" id="MCGO01000013">
    <property type="protein sequence ID" value="ORY47688.1"/>
    <property type="molecule type" value="Genomic_DNA"/>
</dbReference>
<dbReference type="OrthoDB" id="407010at2759"/>
<dbReference type="GO" id="GO:0046872">
    <property type="term" value="F:metal ion binding"/>
    <property type="evidence" value="ECO:0007669"/>
    <property type="project" value="UniProtKB-KW"/>
</dbReference>
<dbReference type="STRING" id="329046.A0A1Y2CKZ0"/>
<accession>A0A1Y2CKZ0</accession>
<evidence type="ECO:0000256" key="5">
    <source>
        <dbReference type="PIRSR" id="PIRSR604294-1"/>
    </source>
</evidence>
<name>A0A1Y2CKZ0_9FUNG</name>
<comment type="similarity">
    <text evidence="1">Belongs to the carotenoid oxygenase family.</text>
</comment>
<evidence type="ECO:0000256" key="1">
    <source>
        <dbReference type="ARBA" id="ARBA00006787"/>
    </source>
</evidence>
<sequence length="191" mass="21413">MLAASQIVDDSKWPFIACMEDGTQVSEETECQVSGVIPNWLEGQLYRTGPGIYEVNSDGRTITLDHWFDGAGITHLFKLNPMEAALRIVTVSLPNTSDPCQTLFQKVFSFFKSRERSVNVNVTVTPRLNVPGQAEPITVLKTDSNVLQILDSKTLEPVDQTNYRILNGEFAKGHFRRHEEYDPVTIPLSTL</sequence>